<evidence type="ECO:0000256" key="1">
    <source>
        <dbReference type="SAM" id="MobiDB-lite"/>
    </source>
</evidence>
<name>A0ABT4UQ19_9PSEU</name>
<proteinExistence type="predicted"/>
<keyword evidence="3" id="KW-1185">Reference proteome</keyword>
<sequence length="141" mass="15036">MLVRIKMYLAAFIGYLLGRWHMGKAALRLARLLARKKLSSMRPARRRAASNRRKLLLQRAGITAACITAGAGAAYAAYRMTRSVALETSEAEQPAGAPVEGAAPLGESADEAIVPPEGAIPAAREPKARAKKKSAKKGAQR</sequence>
<feature type="region of interest" description="Disordered" evidence="1">
    <location>
        <begin position="89"/>
        <end position="141"/>
    </location>
</feature>
<dbReference type="EMBL" id="JAQGLA010000001">
    <property type="protein sequence ID" value="MDA3623813.1"/>
    <property type="molecule type" value="Genomic_DNA"/>
</dbReference>
<comment type="caution">
    <text evidence="2">The sequence shown here is derived from an EMBL/GenBank/DDBJ whole genome shotgun (WGS) entry which is preliminary data.</text>
</comment>
<feature type="compositionally biased region" description="Basic residues" evidence="1">
    <location>
        <begin position="129"/>
        <end position="141"/>
    </location>
</feature>
<evidence type="ECO:0000313" key="2">
    <source>
        <dbReference type="EMBL" id="MDA3623813.1"/>
    </source>
</evidence>
<protein>
    <submittedName>
        <fullName evidence="2">Uncharacterized protein</fullName>
    </submittedName>
</protein>
<evidence type="ECO:0000313" key="3">
    <source>
        <dbReference type="Proteomes" id="UP001210380"/>
    </source>
</evidence>
<reference evidence="2 3" key="1">
    <citation type="submission" date="2022-11" db="EMBL/GenBank/DDBJ databases">
        <title>Draft genome sequence of Saccharopolyspora sp. WRP15-2 isolated from rhizosphere soils of wild rice in Thailand.</title>
        <authorList>
            <person name="Duangmal K."/>
            <person name="Kammanee S."/>
            <person name="Muangham S."/>
        </authorList>
    </citation>
    <scope>NUCLEOTIDE SEQUENCE [LARGE SCALE GENOMIC DNA]</scope>
    <source>
        <strain evidence="2 3">WRP15-2</strain>
    </source>
</reference>
<accession>A0ABT4UQ19</accession>
<gene>
    <name evidence="2" type="ORF">OU415_00115</name>
</gene>
<dbReference type="RefSeq" id="WP_270946381.1">
    <property type="nucleotide sequence ID" value="NZ_JAQGLA010000001.1"/>
</dbReference>
<dbReference type="Proteomes" id="UP001210380">
    <property type="component" value="Unassembled WGS sequence"/>
</dbReference>
<organism evidence="2 3">
    <name type="scientific">Saccharopolyspora oryzae</name>
    <dbReference type="NCBI Taxonomy" id="2997343"/>
    <lineage>
        <taxon>Bacteria</taxon>
        <taxon>Bacillati</taxon>
        <taxon>Actinomycetota</taxon>
        <taxon>Actinomycetes</taxon>
        <taxon>Pseudonocardiales</taxon>
        <taxon>Pseudonocardiaceae</taxon>
        <taxon>Saccharopolyspora</taxon>
    </lineage>
</organism>